<name>A0ABQ5K0H3_9EUKA</name>
<organism evidence="1 2">
    <name type="scientific">Aduncisulcus paluster</name>
    <dbReference type="NCBI Taxonomy" id="2918883"/>
    <lineage>
        <taxon>Eukaryota</taxon>
        <taxon>Metamonada</taxon>
        <taxon>Carpediemonas-like organisms</taxon>
        <taxon>Aduncisulcus</taxon>
    </lineage>
</organism>
<dbReference type="Proteomes" id="UP001057375">
    <property type="component" value="Unassembled WGS sequence"/>
</dbReference>
<evidence type="ECO:0000313" key="1">
    <source>
        <dbReference type="EMBL" id="GKT19740.1"/>
    </source>
</evidence>
<evidence type="ECO:0000313" key="2">
    <source>
        <dbReference type="Proteomes" id="UP001057375"/>
    </source>
</evidence>
<reference evidence="1" key="1">
    <citation type="submission" date="2022-03" db="EMBL/GenBank/DDBJ databases">
        <title>Draft genome sequence of Aduncisulcus paluster, a free-living microaerophilic Fornicata.</title>
        <authorList>
            <person name="Yuyama I."/>
            <person name="Kume K."/>
            <person name="Tamura T."/>
            <person name="Inagaki Y."/>
            <person name="Hashimoto T."/>
        </authorList>
    </citation>
    <scope>NUCLEOTIDE SEQUENCE</scope>
    <source>
        <strain evidence="1">NY0171</strain>
    </source>
</reference>
<accession>A0ABQ5K0H3</accession>
<sequence>IVDEFAVMTACDLGVPLAADVIAETIRRQCTAFVLPIEIEPHDIQVVPYSIERDGIKARGKLLIDPFDPSLGDVAEQTMKDIGLERYAADFEWQLRALLQKRCVARHGNPTVFLQSAEDGSKEVDLMQFGLEMMNPSSHALYFGDQEKYISSIPKELRKTTFFRVGTEAVKWGDQISIASMYPIIIK</sequence>
<gene>
    <name evidence="1" type="ORF">ADUPG1_011563</name>
</gene>
<proteinExistence type="predicted"/>
<dbReference type="EMBL" id="BQXS01012093">
    <property type="protein sequence ID" value="GKT19740.1"/>
    <property type="molecule type" value="Genomic_DNA"/>
</dbReference>
<comment type="caution">
    <text evidence="1">The sequence shown here is derived from an EMBL/GenBank/DDBJ whole genome shotgun (WGS) entry which is preliminary data.</text>
</comment>
<feature type="non-terminal residue" evidence="1">
    <location>
        <position position="1"/>
    </location>
</feature>
<keyword evidence="2" id="KW-1185">Reference proteome</keyword>
<protein>
    <submittedName>
        <fullName evidence="1">Uncharacterized protein</fullName>
    </submittedName>
</protein>